<evidence type="ECO:0000256" key="4">
    <source>
        <dbReference type="ARBA" id="ARBA00023163"/>
    </source>
</evidence>
<dbReference type="InterPro" id="IPR036388">
    <property type="entry name" value="WH-like_DNA-bd_sf"/>
</dbReference>
<keyword evidence="3" id="KW-0731">Sigma factor</keyword>
<dbReference type="InterPro" id="IPR007627">
    <property type="entry name" value="RNA_pol_sigma70_r2"/>
</dbReference>
<dbReference type="PANTHER" id="PTHR47756">
    <property type="entry name" value="BLL6612 PROTEIN-RELATED"/>
    <property type="match status" value="1"/>
</dbReference>
<dbReference type="NCBIfam" id="TIGR02937">
    <property type="entry name" value="sigma70-ECF"/>
    <property type="match status" value="1"/>
</dbReference>
<dbReference type="Gene3D" id="1.10.10.10">
    <property type="entry name" value="Winged helix-like DNA-binding domain superfamily/Winged helix DNA-binding domain"/>
    <property type="match status" value="1"/>
</dbReference>
<dbReference type="SUPFAM" id="SSF88946">
    <property type="entry name" value="Sigma2 domain of RNA polymerase sigma factors"/>
    <property type="match status" value="1"/>
</dbReference>
<evidence type="ECO:0000313" key="10">
    <source>
        <dbReference type="Proteomes" id="UP000595636"/>
    </source>
</evidence>
<keyword evidence="2" id="KW-0805">Transcription regulation</keyword>
<dbReference type="GO" id="GO:0006352">
    <property type="term" value="P:DNA-templated transcription initiation"/>
    <property type="evidence" value="ECO:0007669"/>
    <property type="project" value="InterPro"/>
</dbReference>
<feature type="region of interest" description="Disordered" evidence="5">
    <location>
        <begin position="1"/>
        <end position="25"/>
    </location>
</feature>
<gene>
    <name evidence="9" type="ORF">JEQ17_28220</name>
</gene>
<dbReference type="Proteomes" id="UP000595636">
    <property type="component" value="Chromosome"/>
</dbReference>
<comment type="similarity">
    <text evidence="1">Belongs to the sigma-70 factor family. ECF subfamily.</text>
</comment>
<dbReference type="Pfam" id="PF20239">
    <property type="entry name" value="DUF6596"/>
    <property type="match status" value="1"/>
</dbReference>
<evidence type="ECO:0000259" key="8">
    <source>
        <dbReference type="Pfam" id="PF20239"/>
    </source>
</evidence>
<name>A0A7T7I8E0_9ACTN</name>
<dbReference type="KEGG" id="slf:JEQ17_28220"/>
<evidence type="ECO:0000256" key="1">
    <source>
        <dbReference type="ARBA" id="ARBA00010641"/>
    </source>
</evidence>
<reference evidence="9 10" key="1">
    <citation type="submission" date="2020-12" db="EMBL/GenBank/DDBJ databases">
        <title>A novel species.</title>
        <authorList>
            <person name="Li K."/>
        </authorList>
    </citation>
    <scope>NUCLEOTIDE SEQUENCE [LARGE SCALE GENOMIC DNA]</scope>
    <source>
        <strain evidence="9 10">ZYC-3</strain>
    </source>
</reference>
<dbReference type="InterPro" id="IPR013249">
    <property type="entry name" value="RNA_pol_sigma70_r4_t2"/>
</dbReference>
<dbReference type="GO" id="GO:0003677">
    <property type="term" value="F:DNA binding"/>
    <property type="evidence" value="ECO:0007669"/>
    <property type="project" value="InterPro"/>
</dbReference>
<dbReference type="Pfam" id="PF08281">
    <property type="entry name" value="Sigma70_r4_2"/>
    <property type="match status" value="1"/>
</dbReference>
<keyword evidence="10" id="KW-1185">Reference proteome</keyword>
<organism evidence="9 10">
    <name type="scientific">Streptomyces liliifuscus</name>
    <dbReference type="NCBI Taxonomy" id="2797636"/>
    <lineage>
        <taxon>Bacteria</taxon>
        <taxon>Bacillati</taxon>
        <taxon>Actinomycetota</taxon>
        <taxon>Actinomycetes</taxon>
        <taxon>Kitasatosporales</taxon>
        <taxon>Streptomycetaceae</taxon>
        <taxon>Streptomyces</taxon>
    </lineage>
</organism>
<dbReference type="EMBL" id="CP066831">
    <property type="protein sequence ID" value="QQM42924.1"/>
    <property type="molecule type" value="Genomic_DNA"/>
</dbReference>
<accession>A0A7T7I8E0</accession>
<dbReference type="InterPro" id="IPR046531">
    <property type="entry name" value="DUF6596"/>
</dbReference>
<dbReference type="Gene3D" id="1.10.1740.10">
    <property type="match status" value="1"/>
</dbReference>
<dbReference type="Pfam" id="PF04542">
    <property type="entry name" value="Sigma70_r2"/>
    <property type="match status" value="1"/>
</dbReference>
<feature type="domain" description="RNA polymerase sigma factor 70 region 4 type 2" evidence="7">
    <location>
        <begin position="138"/>
        <end position="188"/>
    </location>
</feature>
<dbReference type="AlphaFoldDB" id="A0A7T7I8E0"/>
<feature type="compositionally biased region" description="Gly residues" evidence="5">
    <location>
        <begin position="9"/>
        <end position="19"/>
    </location>
</feature>
<dbReference type="GO" id="GO:0016987">
    <property type="term" value="F:sigma factor activity"/>
    <property type="evidence" value="ECO:0007669"/>
    <property type="project" value="UniProtKB-KW"/>
</dbReference>
<evidence type="ECO:0000313" key="9">
    <source>
        <dbReference type="EMBL" id="QQM42924.1"/>
    </source>
</evidence>
<sequence>MTPESETGPGAGPGAGATGGPAPAPAHTIETVFRIESPRIIAGVARIVRDVGIAEELAQDALVAALEQWPREGVPGNPGAWLMATAKHRAIDLVRRRERYARKLVEMGRDLEASAPHGHLDEPADPDDIDDDLLRLVFTACHPVLSAEARIALTLRLLGGLTTVEIARAYLVPEATVAQRIVRAKRTLAAKAVAFEVSYGPEREARLGSVLEVIYLIFNEGYAATAGDDLLRPALCEDALRLARVLAELMPKEPEVHGLASLLEIQASRSAARTGPSGEPVLLKDQQRSRWNRLLIRRGFAALARAEAVSTGGGRGPYVLQAAIAACHAHAHSYEETDWGRIATLYGLLAARTPSPVVELNRAVAVSMAEGAGAGLVLVDALVGEPALRGYHLLPSVRGDLLVRLGRVREARGEFERAASLTRNERERGLLLGRAEECG</sequence>
<dbReference type="InterPro" id="IPR014284">
    <property type="entry name" value="RNA_pol_sigma-70_dom"/>
</dbReference>
<evidence type="ECO:0000259" key="6">
    <source>
        <dbReference type="Pfam" id="PF04542"/>
    </source>
</evidence>
<feature type="domain" description="RNA polymerase sigma-70 region 2" evidence="6">
    <location>
        <begin position="37"/>
        <end position="99"/>
    </location>
</feature>
<feature type="domain" description="DUF6596" evidence="8">
    <location>
        <begin position="206"/>
        <end position="306"/>
    </location>
</feature>
<keyword evidence="4" id="KW-0804">Transcription</keyword>
<evidence type="ECO:0000256" key="3">
    <source>
        <dbReference type="ARBA" id="ARBA00023082"/>
    </source>
</evidence>
<evidence type="ECO:0000256" key="2">
    <source>
        <dbReference type="ARBA" id="ARBA00023015"/>
    </source>
</evidence>
<dbReference type="SUPFAM" id="SSF88659">
    <property type="entry name" value="Sigma3 and sigma4 domains of RNA polymerase sigma factors"/>
    <property type="match status" value="1"/>
</dbReference>
<dbReference type="PANTHER" id="PTHR47756:SF1">
    <property type="entry name" value="BLL0085 PROTEIN"/>
    <property type="match status" value="1"/>
</dbReference>
<proteinExistence type="inferred from homology"/>
<evidence type="ECO:0000259" key="7">
    <source>
        <dbReference type="Pfam" id="PF08281"/>
    </source>
</evidence>
<evidence type="ECO:0000256" key="5">
    <source>
        <dbReference type="SAM" id="MobiDB-lite"/>
    </source>
</evidence>
<dbReference type="InterPro" id="IPR013325">
    <property type="entry name" value="RNA_pol_sigma_r2"/>
</dbReference>
<protein>
    <submittedName>
        <fullName evidence="9">Sigma-70 family RNA polymerase sigma factor</fullName>
    </submittedName>
</protein>
<dbReference type="RefSeq" id="WP_200397786.1">
    <property type="nucleotide sequence ID" value="NZ_CP066831.1"/>
</dbReference>
<dbReference type="InterPro" id="IPR013324">
    <property type="entry name" value="RNA_pol_sigma_r3/r4-like"/>
</dbReference>